<keyword evidence="8" id="KW-0408">Iron</keyword>
<dbReference type="EMBL" id="OU898276">
    <property type="protein sequence ID" value="CAG9828024.1"/>
    <property type="molecule type" value="Genomic_DNA"/>
</dbReference>
<evidence type="ECO:0000256" key="5">
    <source>
        <dbReference type="ARBA" id="ARBA00022832"/>
    </source>
</evidence>
<comment type="cofactor">
    <cofactor evidence="12">
        <name>Fe(2+)</name>
        <dbReference type="ChEBI" id="CHEBI:29033"/>
    </cofactor>
</comment>
<accession>A0A9N9X5E4</accession>
<feature type="transmembrane region" description="Helical" evidence="13">
    <location>
        <begin position="183"/>
        <end position="205"/>
    </location>
</feature>
<proteinExistence type="inferred from homology"/>
<keyword evidence="7 12" id="KW-0560">Oxidoreductase</keyword>
<evidence type="ECO:0000256" key="13">
    <source>
        <dbReference type="SAM" id="Phobius"/>
    </source>
</evidence>
<evidence type="ECO:0000259" key="14">
    <source>
        <dbReference type="Pfam" id="PF00487"/>
    </source>
</evidence>
<keyword evidence="16" id="KW-1185">Reference proteome</keyword>
<comment type="domain">
    <text evidence="12">The histidine box domains are involved in binding the catalytic metal ions.</text>
</comment>
<feature type="transmembrane region" description="Helical" evidence="13">
    <location>
        <begin position="35"/>
        <end position="55"/>
    </location>
</feature>
<evidence type="ECO:0000313" key="15">
    <source>
        <dbReference type="EMBL" id="CAG9828024.1"/>
    </source>
</evidence>
<evidence type="ECO:0000256" key="12">
    <source>
        <dbReference type="RuleBase" id="RU000581"/>
    </source>
</evidence>
<dbReference type="GO" id="GO:0006636">
    <property type="term" value="P:unsaturated fatty acid biosynthetic process"/>
    <property type="evidence" value="ECO:0007669"/>
    <property type="project" value="TreeGrafter"/>
</dbReference>
<dbReference type="PRINTS" id="PR00075">
    <property type="entry name" value="FACDDSATRASE"/>
</dbReference>
<evidence type="ECO:0000256" key="9">
    <source>
        <dbReference type="ARBA" id="ARBA00023098"/>
    </source>
</evidence>
<dbReference type="CDD" id="cd03505">
    <property type="entry name" value="Delta9-FADS-like"/>
    <property type="match status" value="1"/>
</dbReference>
<evidence type="ECO:0000256" key="10">
    <source>
        <dbReference type="ARBA" id="ARBA00023136"/>
    </source>
</evidence>
<feature type="non-terminal residue" evidence="15">
    <location>
        <position position="356"/>
    </location>
</feature>
<gene>
    <name evidence="15" type="ORF">DIABBA_LOCUS1973</name>
</gene>
<evidence type="ECO:0000256" key="2">
    <source>
        <dbReference type="ARBA" id="ARBA00009295"/>
    </source>
</evidence>
<evidence type="ECO:0000256" key="7">
    <source>
        <dbReference type="ARBA" id="ARBA00023002"/>
    </source>
</evidence>
<evidence type="ECO:0000256" key="1">
    <source>
        <dbReference type="ARBA" id="ARBA00004141"/>
    </source>
</evidence>
<protein>
    <recommendedName>
        <fullName evidence="14">Fatty acid desaturase domain-containing protein</fullName>
    </recommendedName>
</protein>
<dbReference type="GO" id="GO:0005506">
    <property type="term" value="F:iron ion binding"/>
    <property type="evidence" value="ECO:0007669"/>
    <property type="project" value="TreeGrafter"/>
</dbReference>
<evidence type="ECO:0000256" key="6">
    <source>
        <dbReference type="ARBA" id="ARBA00022989"/>
    </source>
</evidence>
<dbReference type="OrthoDB" id="10260134at2759"/>
<keyword evidence="9" id="KW-0443">Lipid metabolism</keyword>
<dbReference type="PANTHER" id="PTHR11351">
    <property type="entry name" value="ACYL-COA DESATURASE"/>
    <property type="match status" value="1"/>
</dbReference>
<reference evidence="15" key="1">
    <citation type="submission" date="2022-01" db="EMBL/GenBank/DDBJ databases">
        <authorList>
            <person name="King R."/>
        </authorList>
    </citation>
    <scope>NUCLEOTIDE SEQUENCE</scope>
</reference>
<keyword evidence="3 12" id="KW-0444">Lipid biosynthesis</keyword>
<feature type="domain" description="Fatty acid desaturase" evidence="14">
    <location>
        <begin position="64"/>
        <end position="270"/>
    </location>
</feature>
<dbReference type="PANTHER" id="PTHR11351:SF31">
    <property type="entry name" value="DESATURASE 1, ISOFORM A-RELATED"/>
    <property type="match status" value="1"/>
</dbReference>
<dbReference type="GO" id="GO:0004768">
    <property type="term" value="F:stearoyl-CoA 9-desaturase activity"/>
    <property type="evidence" value="ECO:0007669"/>
    <property type="project" value="TreeGrafter"/>
</dbReference>
<evidence type="ECO:0000256" key="3">
    <source>
        <dbReference type="ARBA" id="ARBA00022516"/>
    </source>
</evidence>
<evidence type="ECO:0000256" key="4">
    <source>
        <dbReference type="ARBA" id="ARBA00022692"/>
    </source>
</evidence>
<keyword evidence="5" id="KW-0276">Fatty acid metabolism</keyword>
<dbReference type="GO" id="GO:0005789">
    <property type="term" value="C:endoplasmic reticulum membrane"/>
    <property type="evidence" value="ECO:0007669"/>
    <property type="project" value="TreeGrafter"/>
</dbReference>
<feature type="transmembrane region" description="Helical" evidence="13">
    <location>
        <begin position="67"/>
        <end position="89"/>
    </location>
</feature>
<dbReference type="InterPro" id="IPR005804">
    <property type="entry name" value="FA_desaturase_dom"/>
</dbReference>
<keyword evidence="10 13" id="KW-0472">Membrane</keyword>
<evidence type="ECO:0000313" key="16">
    <source>
        <dbReference type="Proteomes" id="UP001153709"/>
    </source>
</evidence>
<evidence type="ECO:0000256" key="8">
    <source>
        <dbReference type="ARBA" id="ARBA00023004"/>
    </source>
</evidence>
<name>A0A9N9X5E4_DIABA</name>
<comment type="subcellular location">
    <subcellularLocation>
        <location evidence="1">Membrane</location>
        <topology evidence="1">Multi-pass membrane protein</topology>
    </subcellularLocation>
</comment>
<dbReference type="AlphaFoldDB" id="A0A9N9X5E4"/>
<evidence type="ECO:0000256" key="11">
    <source>
        <dbReference type="ARBA" id="ARBA00023160"/>
    </source>
</evidence>
<keyword evidence="11 12" id="KW-0275">Fatty acid biosynthesis</keyword>
<dbReference type="InterPro" id="IPR015876">
    <property type="entry name" value="Acyl-CoA_DS"/>
</dbReference>
<dbReference type="Proteomes" id="UP001153709">
    <property type="component" value="Chromosome 1"/>
</dbReference>
<dbReference type="Pfam" id="PF00487">
    <property type="entry name" value="FA_desaturase"/>
    <property type="match status" value="1"/>
</dbReference>
<organism evidence="15 16">
    <name type="scientific">Diabrotica balteata</name>
    <name type="common">Banded cucumber beetle</name>
    <dbReference type="NCBI Taxonomy" id="107213"/>
    <lineage>
        <taxon>Eukaryota</taxon>
        <taxon>Metazoa</taxon>
        <taxon>Ecdysozoa</taxon>
        <taxon>Arthropoda</taxon>
        <taxon>Hexapoda</taxon>
        <taxon>Insecta</taxon>
        <taxon>Pterygota</taxon>
        <taxon>Neoptera</taxon>
        <taxon>Endopterygota</taxon>
        <taxon>Coleoptera</taxon>
        <taxon>Polyphaga</taxon>
        <taxon>Cucujiformia</taxon>
        <taxon>Chrysomeloidea</taxon>
        <taxon>Chrysomelidae</taxon>
        <taxon>Galerucinae</taxon>
        <taxon>Diabroticina</taxon>
        <taxon>Diabroticites</taxon>
        <taxon>Diabrotica</taxon>
    </lineage>
</organism>
<keyword evidence="6 13" id="KW-1133">Transmembrane helix</keyword>
<sequence>MSPNTVALQQATQSFVSKQKSKEQIKRNGNFEQDLVWLNIIVYVVFHSLALWGFWRLFTGKFMWTTYVFMHSYGLLCAFGVTCGVHRLWSHKAYKAKLPLRIILMLMQSATLQDNIYIWTRDHRLHHKYTDTDADPYNSNRGFFFSHVGWLLMRKHPQVKNKGKTIDMSDVEADPVVKFQRKYYVPLALSLGLIVPTVFSTYMLGESFINSCFCSIMKSILTLNMTWSVNSAAHLWGWKPYDRTINPVENLAVAIMSSGEGWHNYHHTFPWDYKAAELGNYRYNVSTGFLDLMAYLGQAYDLKTVSEDMIKKRAARTGDGSYKFDKVPFENGYTKEPHNFHDDSVWVRDDKDMKDE</sequence>
<comment type="similarity">
    <text evidence="2 12">Belongs to the fatty acid desaturase type 1 family.</text>
</comment>
<keyword evidence="4 12" id="KW-0812">Transmembrane</keyword>